<name>A0A3Q1EGY8_9TELE</name>
<feature type="chain" id="PRO_5018657023" evidence="4">
    <location>
        <begin position="38"/>
        <end position="297"/>
    </location>
</feature>
<sequence length="297" mass="33287">MMSHSESPPSSSVVDVSSQWRLLLLLLILLLPGLVMTSSPRSVALWHRSNKLSNINACHWSKMADGTLTVRCNGFRLTEVPVGLTNRTTRLFLNKNLISSLPADSFSDLFLLNELDLSHNQLSFLEVGCFNGLASSLRFLDLSSNQLSLLDPAVFDGLQVIATLTQNPWHCDCRMQVSSTCPGAEMCSRSVLTAFCSVQLSMPRLDLDSASLAEVICQTSDLPNLGAVGLPMLLLMEDWDLCRSVRRTHDFLALVTMFLWFFMLISYLIYYIRENEAVAHQHLEYLKFLEILHPACN</sequence>
<dbReference type="SMART" id="SM00369">
    <property type="entry name" value="LRR_TYP"/>
    <property type="match status" value="3"/>
</dbReference>
<dbReference type="STRING" id="80966.ENSAPOP00000002337"/>
<dbReference type="PANTHER" id="PTHR24366:SF96">
    <property type="entry name" value="LEUCINE RICH REPEAT CONTAINING 53"/>
    <property type="match status" value="1"/>
</dbReference>
<keyword evidence="3" id="KW-0812">Transmembrane</keyword>
<dbReference type="InterPro" id="IPR001611">
    <property type="entry name" value="Leu-rich_rpt"/>
</dbReference>
<dbReference type="Gene3D" id="3.80.10.10">
    <property type="entry name" value="Ribonuclease Inhibitor"/>
    <property type="match status" value="1"/>
</dbReference>
<organism evidence="5 6">
    <name type="scientific">Acanthochromis polyacanthus</name>
    <name type="common">spiny chromis</name>
    <dbReference type="NCBI Taxonomy" id="80966"/>
    <lineage>
        <taxon>Eukaryota</taxon>
        <taxon>Metazoa</taxon>
        <taxon>Chordata</taxon>
        <taxon>Craniata</taxon>
        <taxon>Vertebrata</taxon>
        <taxon>Euteleostomi</taxon>
        <taxon>Actinopterygii</taxon>
        <taxon>Neopterygii</taxon>
        <taxon>Teleostei</taxon>
        <taxon>Neoteleostei</taxon>
        <taxon>Acanthomorphata</taxon>
        <taxon>Ovalentaria</taxon>
        <taxon>Pomacentridae</taxon>
        <taxon>Acanthochromis</taxon>
    </lineage>
</organism>
<evidence type="ECO:0000313" key="5">
    <source>
        <dbReference type="Ensembl" id="ENSAPOP00000002337.1"/>
    </source>
</evidence>
<dbReference type="InterPro" id="IPR032675">
    <property type="entry name" value="LRR_dom_sf"/>
</dbReference>
<keyword evidence="2" id="KW-0677">Repeat</keyword>
<keyword evidence="4" id="KW-0732">Signal</keyword>
<dbReference type="Pfam" id="PF13855">
    <property type="entry name" value="LRR_8"/>
    <property type="match status" value="1"/>
</dbReference>
<dbReference type="SUPFAM" id="SSF52058">
    <property type="entry name" value="L domain-like"/>
    <property type="match status" value="1"/>
</dbReference>
<dbReference type="GeneTree" id="ENSGT00940000154360"/>
<evidence type="ECO:0000256" key="2">
    <source>
        <dbReference type="ARBA" id="ARBA00022737"/>
    </source>
</evidence>
<evidence type="ECO:0000256" key="3">
    <source>
        <dbReference type="SAM" id="Phobius"/>
    </source>
</evidence>
<keyword evidence="6" id="KW-1185">Reference proteome</keyword>
<dbReference type="Proteomes" id="UP000257200">
    <property type="component" value="Unplaced"/>
</dbReference>
<reference evidence="5" key="2">
    <citation type="submission" date="2025-09" db="UniProtKB">
        <authorList>
            <consortium name="Ensembl"/>
        </authorList>
    </citation>
    <scope>IDENTIFICATION</scope>
</reference>
<reference evidence="5" key="1">
    <citation type="submission" date="2025-08" db="UniProtKB">
        <authorList>
            <consortium name="Ensembl"/>
        </authorList>
    </citation>
    <scope>IDENTIFICATION</scope>
</reference>
<evidence type="ECO:0000256" key="1">
    <source>
        <dbReference type="ARBA" id="ARBA00022614"/>
    </source>
</evidence>
<keyword evidence="3" id="KW-1133">Transmembrane helix</keyword>
<dbReference type="InterPro" id="IPR003591">
    <property type="entry name" value="Leu-rich_rpt_typical-subtyp"/>
</dbReference>
<evidence type="ECO:0000313" key="6">
    <source>
        <dbReference type="Proteomes" id="UP000257200"/>
    </source>
</evidence>
<feature type="transmembrane region" description="Helical" evidence="3">
    <location>
        <begin position="251"/>
        <end position="272"/>
    </location>
</feature>
<accession>A0A3Q1EGY8</accession>
<evidence type="ECO:0000256" key="4">
    <source>
        <dbReference type="SAM" id="SignalP"/>
    </source>
</evidence>
<dbReference type="AlphaFoldDB" id="A0A3Q1EGY8"/>
<dbReference type="Ensembl" id="ENSAPOT00000013628.1">
    <property type="protein sequence ID" value="ENSAPOP00000002337.1"/>
    <property type="gene ID" value="ENSAPOG00000003714.1"/>
</dbReference>
<dbReference type="InParanoid" id="A0A3Q1EGY8"/>
<protein>
    <submittedName>
        <fullName evidence="5">Leucine rich repeat containing 3C</fullName>
    </submittedName>
</protein>
<proteinExistence type="predicted"/>
<dbReference type="PRINTS" id="PR00019">
    <property type="entry name" value="LEURICHRPT"/>
</dbReference>
<keyword evidence="1" id="KW-0433">Leucine-rich repeat</keyword>
<keyword evidence="3" id="KW-0472">Membrane</keyword>
<dbReference type="PANTHER" id="PTHR24366">
    <property type="entry name" value="IG(IMMUNOGLOBULIN) AND LRR(LEUCINE RICH REPEAT) DOMAINS"/>
    <property type="match status" value="1"/>
</dbReference>
<feature type="signal peptide" evidence="4">
    <location>
        <begin position="1"/>
        <end position="37"/>
    </location>
</feature>